<keyword evidence="3" id="KW-1185">Reference proteome</keyword>
<gene>
    <name evidence="2" type="ordered locus">DSY2752</name>
</gene>
<proteinExistence type="predicted"/>
<dbReference type="STRING" id="138119.DSY2752"/>
<dbReference type="GO" id="GO:0006260">
    <property type="term" value="P:DNA replication"/>
    <property type="evidence" value="ECO:0007669"/>
    <property type="project" value="InterPro"/>
</dbReference>
<dbReference type="InterPro" id="IPR018982">
    <property type="entry name" value="RQC_domain"/>
</dbReference>
<dbReference type="InterPro" id="IPR036390">
    <property type="entry name" value="WH_DNA-bd_sf"/>
</dbReference>
<dbReference type="Gene3D" id="1.10.10.10">
    <property type="entry name" value="Winged helix-like DNA-binding domain superfamily/Winged helix DNA-binding domain"/>
    <property type="match status" value="1"/>
</dbReference>
<dbReference type="SUPFAM" id="SSF46785">
    <property type="entry name" value="Winged helix' DNA-binding domain"/>
    <property type="match status" value="1"/>
</dbReference>
<dbReference type="Pfam" id="PF09382">
    <property type="entry name" value="RQC"/>
    <property type="match status" value="1"/>
</dbReference>
<dbReference type="eggNOG" id="COG0514">
    <property type="taxonomic scope" value="Bacteria"/>
</dbReference>
<evidence type="ECO:0000313" key="3">
    <source>
        <dbReference type="Proteomes" id="UP000001946"/>
    </source>
</evidence>
<protein>
    <recommendedName>
        <fullName evidence="1">RQC domain-containing protein</fullName>
    </recommendedName>
</protein>
<name>Q24TV1_DESHY</name>
<sequence>MGAAMSSKKPRVRYELNSGDVSYLTDEEIRSILRAADELVAIGGRSMLAKILKGSKDKKVREHGLDQCPAYGYYQELTLSEITNRIDWLIKKDYLKIEYRDRLPVLVFSEKGWEIERETYAEELLQQLIQLLEGKDYSFVQDLKDRNRGMILLLLEKIRRTGNARFIPLLKAWKEIEYKKVQTEIQKVIDYLLKEGTLR</sequence>
<dbReference type="NCBIfam" id="NF041107">
    <property type="entry name" value="RQC_minor_1"/>
    <property type="match status" value="1"/>
</dbReference>
<reference evidence="2 3" key="1">
    <citation type="journal article" date="2006" name="J. Bacteriol.">
        <title>Complete genome sequence of the dehalorespiring bacterium Desulfitobacterium hafniense Y51 and comparison with Dehalococcoides ethenogenes 195.</title>
        <authorList>
            <person name="Nonaka H."/>
            <person name="Keresztes G."/>
            <person name="Shinoda Y."/>
            <person name="Ikenaga Y."/>
            <person name="Abe M."/>
            <person name="Naito K."/>
            <person name="Inatomi K."/>
            <person name="Furukawa K."/>
            <person name="Inui M."/>
            <person name="Yukawa H."/>
        </authorList>
    </citation>
    <scope>NUCLEOTIDE SEQUENCE [LARGE SCALE GENOMIC DNA]</scope>
    <source>
        <strain evidence="2 3">Y51</strain>
    </source>
</reference>
<dbReference type="GO" id="GO:0043138">
    <property type="term" value="F:3'-5' DNA helicase activity"/>
    <property type="evidence" value="ECO:0007669"/>
    <property type="project" value="InterPro"/>
</dbReference>
<dbReference type="KEGG" id="dsy:DSY2752"/>
<feature type="domain" description="RQC" evidence="1">
    <location>
        <begin position="27"/>
        <end position="128"/>
    </location>
</feature>
<evidence type="ECO:0000313" key="2">
    <source>
        <dbReference type="EMBL" id="BAE84541.1"/>
    </source>
</evidence>
<dbReference type="AlphaFoldDB" id="Q24TV1"/>
<dbReference type="EMBL" id="AP008230">
    <property type="protein sequence ID" value="BAE84541.1"/>
    <property type="molecule type" value="Genomic_DNA"/>
</dbReference>
<evidence type="ECO:0000259" key="1">
    <source>
        <dbReference type="SMART" id="SM00956"/>
    </source>
</evidence>
<dbReference type="Proteomes" id="UP000001946">
    <property type="component" value="Chromosome"/>
</dbReference>
<organism evidence="2 3">
    <name type="scientific">Desulfitobacterium hafniense (strain Y51)</name>
    <dbReference type="NCBI Taxonomy" id="138119"/>
    <lineage>
        <taxon>Bacteria</taxon>
        <taxon>Bacillati</taxon>
        <taxon>Bacillota</taxon>
        <taxon>Clostridia</taxon>
        <taxon>Eubacteriales</taxon>
        <taxon>Desulfitobacteriaceae</taxon>
        <taxon>Desulfitobacterium</taxon>
    </lineage>
</organism>
<dbReference type="SMART" id="SM00956">
    <property type="entry name" value="RQC"/>
    <property type="match status" value="1"/>
</dbReference>
<dbReference type="HOGENOM" id="CLU_1370258_0_0_9"/>
<accession>Q24TV1</accession>
<dbReference type="InterPro" id="IPR036388">
    <property type="entry name" value="WH-like_DNA-bd_sf"/>
</dbReference>
<dbReference type="GO" id="GO:0006281">
    <property type="term" value="P:DNA repair"/>
    <property type="evidence" value="ECO:0007669"/>
    <property type="project" value="InterPro"/>
</dbReference>